<protein>
    <submittedName>
        <fullName evidence="2">Uncharacterized protein</fullName>
    </submittedName>
</protein>
<gene>
    <name evidence="2" type="ORF">TTEB3V08_LOCUS5478</name>
</gene>
<evidence type="ECO:0000313" key="2">
    <source>
        <dbReference type="EMBL" id="CAD7457485.1"/>
    </source>
</evidence>
<sequence>MTPCADLNSVLHSVSLSTKFIVECSSGGRLGRRDNNNIGRWGMTASPISMRFGNKCQMLAYNIENPAKVTTNSITTASILPHYQMSHHAHHLADQKGSNSSFFVIVLNVDIDDVYGGIVRGIQGLVLIEKILVDLLIGDAKLVAVGSVWSSPWKFHLVSCPKRLHVEPFLAEINSNTPLIAAVQHVKNTPPAPTISKVRCMTYTIQTDDVPVQLTTTNRVTTTKWSTRFELWHESGNSLTADLYSLILNVCRNLRIISWHPNTSRPNRICSGGPIHPWLWSCGSQTQTGPPEYVPVAQSTPGYGLVASKHKLAHQDMFRWPNPPLAMVSWHPNTNWPNRICSGGPIHPWLWSRGIQTQTGPPEYVPVAQATPGYGLVESKHKLDHQDMFRWPNLSLAMVMVLKQKEDSLVARVLGRLFFLPPLLPRCFTLRQFDHVISQPLTLVRRCLVLGISVKEASKKITRQAFECPLFGYPRDLVLNKLPTHEDVLKCCFQKRYNLALETNNKCICDTCRKAVLKLPKIDEEEVTSQSSENEDDNNDTEIIELSTPQKEEALGANASLKLQLWEVQKHIISLGESQGLGGAFLPVVVAFGKASQPEMKCLVQQLRKELEANSTNCTLTSQEHLPYPNKSRPPSILRKHNDK</sequence>
<name>A0A7R9NV94_9NEOP</name>
<accession>A0A7R9NV94</accession>
<dbReference type="EMBL" id="OE001726">
    <property type="protein sequence ID" value="CAD7457485.1"/>
    <property type="molecule type" value="Genomic_DNA"/>
</dbReference>
<feature type="region of interest" description="Disordered" evidence="1">
    <location>
        <begin position="621"/>
        <end position="644"/>
    </location>
</feature>
<organism evidence="2">
    <name type="scientific">Timema tahoe</name>
    <dbReference type="NCBI Taxonomy" id="61484"/>
    <lineage>
        <taxon>Eukaryota</taxon>
        <taxon>Metazoa</taxon>
        <taxon>Ecdysozoa</taxon>
        <taxon>Arthropoda</taxon>
        <taxon>Hexapoda</taxon>
        <taxon>Insecta</taxon>
        <taxon>Pterygota</taxon>
        <taxon>Neoptera</taxon>
        <taxon>Polyneoptera</taxon>
        <taxon>Phasmatodea</taxon>
        <taxon>Timematodea</taxon>
        <taxon>Timematoidea</taxon>
        <taxon>Timematidae</taxon>
        <taxon>Timema</taxon>
    </lineage>
</organism>
<evidence type="ECO:0000256" key="1">
    <source>
        <dbReference type="SAM" id="MobiDB-lite"/>
    </source>
</evidence>
<dbReference type="AlphaFoldDB" id="A0A7R9NV94"/>
<proteinExistence type="predicted"/>
<reference evidence="2" key="1">
    <citation type="submission" date="2020-11" db="EMBL/GenBank/DDBJ databases">
        <authorList>
            <person name="Tran Van P."/>
        </authorList>
    </citation>
    <scope>NUCLEOTIDE SEQUENCE</scope>
</reference>